<accession>A0A926JN63</accession>
<feature type="chain" id="PRO_5037181087" evidence="1">
    <location>
        <begin position="24"/>
        <end position="155"/>
    </location>
</feature>
<evidence type="ECO:0000259" key="2">
    <source>
        <dbReference type="Pfam" id="PF13767"/>
    </source>
</evidence>
<dbReference type="InterPro" id="IPR025433">
    <property type="entry name" value="DUF4168"/>
</dbReference>
<proteinExistence type="predicted"/>
<dbReference type="Pfam" id="PF13767">
    <property type="entry name" value="DUF4168"/>
    <property type="match status" value="2"/>
</dbReference>
<feature type="domain" description="DUF4168" evidence="2">
    <location>
        <begin position="89"/>
        <end position="145"/>
    </location>
</feature>
<feature type="signal peptide" evidence="1">
    <location>
        <begin position="1"/>
        <end position="23"/>
    </location>
</feature>
<feature type="domain" description="DUF4168" evidence="2">
    <location>
        <begin position="24"/>
        <end position="81"/>
    </location>
</feature>
<keyword evidence="1" id="KW-0732">Signal</keyword>
<protein>
    <submittedName>
        <fullName evidence="3">DUF4168 domain-containing protein</fullName>
    </submittedName>
</protein>
<evidence type="ECO:0000313" key="4">
    <source>
        <dbReference type="Proteomes" id="UP000653730"/>
    </source>
</evidence>
<reference evidence="3 4" key="1">
    <citation type="submission" date="2020-09" db="EMBL/GenBank/DDBJ databases">
        <title>Sinomicrobium weinanense sp. nov., a halophilic bacteria isolated from saline-alkali soil.</title>
        <authorList>
            <person name="Wu P."/>
            <person name="Ren H."/>
            <person name="Mei Y."/>
            <person name="Liang Y."/>
            <person name="Chen Z."/>
        </authorList>
    </citation>
    <scope>NUCLEOTIDE SEQUENCE [LARGE SCALE GENOMIC DNA]</scope>
    <source>
        <strain evidence="3 4">FJxs</strain>
    </source>
</reference>
<keyword evidence="4" id="KW-1185">Reference proteome</keyword>
<gene>
    <name evidence="3" type="ORF">IBL28_00215</name>
</gene>
<dbReference type="EMBL" id="JACVDC010000001">
    <property type="protein sequence ID" value="MBC9794372.1"/>
    <property type="molecule type" value="Genomic_DNA"/>
</dbReference>
<sequence>MRFTDKLKSSLVCFLMVGITAFAQTAEQKKVEVSDDELGKIATALQGVQQINVQAQQKMMKTVVDKGFEMDRFNELYEASRSPEKNVDASAEEKEKFGVVMNEMQKMQTGFQKQMEETITKTGISLDRYQEVAMALQTDTDLQKRLQALLAKQQQ</sequence>
<evidence type="ECO:0000313" key="3">
    <source>
        <dbReference type="EMBL" id="MBC9794372.1"/>
    </source>
</evidence>
<comment type="caution">
    <text evidence="3">The sequence shown here is derived from an EMBL/GenBank/DDBJ whole genome shotgun (WGS) entry which is preliminary data.</text>
</comment>
<organism evidence="3 4">
    <name type="scientific">Sinomicrobium weinanense</name>
    <dbReference type="NCBI Taxonomy" id="2842200"/>
    <lineage>
        <taxon>Bacteria</taxon>
        <taxon>Pseudomonadati</taxon>
        <taxon>Bacteroidota</taxon>
        <taxon>Flavobacteriia</taxon>
        <taxon>Flavobacteriales</taxon>
        <taxon>Flavobacteriaceae</taxon>
        <taxon>Sinomicrobium</taxon>
    </lineage>
</organism>
<dbReference type="Proteomes" id="UP000653730">
    <property type="component" value="Unassembled WGS sequence"/>
</dbReference>
<dbReference type="RefSeq" id="WP_187963532.1">
    <property type="nucleotide sequence ID" value="NZ_JACVDC010000001.1"/>
</dbReference>
<dbReference type="AlphaFoldDB" id="A0A926JN63"/>
<evidence type="ECO:0000256" key="1">
    <source>
        <dbReference type="SAM" id="SignalP"/>
    </source>
</evidence>
<name>A0A926JN63_9FLAO</name>